<feature type="compositionally biased region" description="Basic and acidic residues" evidence="1">
    <location>
        <begin position="7"/>
        <end position="20"/>
    </location>
</feature>
<gene>
    <name evidence="2" type="ORF">AVEN_66813_1</name>
</gene>
<accession>A0A4Y2DNR7</accession>
<dbReference type="AlphaFoldDB" id="A0A4Y2DNR7"/>
<organism evidence="2 3">
    <name type="scientific">Araneus ventricosus</name>
    <name type="common">Orbweaver spider</name>
    <name type="synonym">Epeira ventricosa</name>
    <dbReference type="NCBI Taxonomy" id="182803"/>
    <lineage>
        <taxon>Eukaryota</taxon>
        <taxon>Metazoa</taxon>
        <taxon>Ecdysozoa</taxon>
        <taxon>Arthropoda</taxon>
        <taxon>Chelicerata</taxon>
        <taxon>Arachnida</taxon>
        <taxon>Araneae</taxon>
        <taxon>Araneomorphae</taxon>
        <taxon>Entelegynae</taxon>
        <taxon>Araneoidea</taxon>
        <taxon>Araneidae</taxon>
        <taxon>Araneus</taxon>
    </lineage>
</organism>
<name>A0A4Y2DNR7_ARAVE</name>
<dbReference type="Proteomes" id="UP000499080">
    <property type="component" value="Unassembled WGS sequence"/>
</dbReference>
<reference evidence="2 3" key="1">
    <citation type="journal article" date="2019" name="Sci. Rep.">
        <title>Orb-weaving spider Araneus ventricosus genome elucidates the spidroin gene catalogue.</title>
        <authorList>
            <person name="Kono N."/>
            <person name="Nakamura H."/>
            <person name="Ohtoshi R."/>
            <person name="Moran D.A.P."/>
            <person name="Shinohara A."/>
            <person name="Yoshida Y."/>
            <person name="Fujiwara M."/>
            <person name="Mori M."/>
            <person name="Tomita M."/>
            <person name="Arakawa K."/>
        </authorList>
    </citation>
    <scope>NUCLEOTIDE SEQUENCE [LARGE SCALE GENOMIC DNA]</scope>
</reference>
<evidence type="ECO:0000313" key="3">
    <source>
        <dbReference type="Proteomes" id="UP000499080"/>
    </source>
</evidence>
<protein>
    <submittedName>
        <fullName evidence="2">Uncharacterized protein</fullName>
    </submittedName>
</protein>
<dbReference type="EMBL" id="BGPR01000404">
    <property type="protein sequence ID" value="GBM18452.1"/>
    <property type="molecule type" value="Genomic_DNA"/>
</dbReference>
<proteinExistence type="predicted"/>
<feature type="region of interest" description="Disordered" evidence="1">
    <location>
        <begin position="1"/>
        <end position="31"/>
    </location>
</feature>
<sequence>MRILHTCSEKSRDQCERENEPMSMSSTKPMRSENHCIAGNALYPVWPISIDEAMELSLTPPEVDVIHKVMAIG</sequence>
<evidence type="ECO:0000313" key="2">
    <source>
        <dbReference type="EMBL" id="GBM18452.1"/>
    </source>
</evidence>
<evidence type="ECO:0000256" key="1">
    <source>
        <dbReference type="SAM" id="MobiDB-lite"/>
    </source>
</evidence>
<keyword evidence="3" id="KW-1185">Reference proteome</keyword>
<comment type="caution">
    <text evidence="2">The sequence shown here is derived from an EMBL/GenBank/DDBJ whole genome shotgun (WGS) entry which is preliminary data.</text>
</comment>